<dbReference type="Gene3D" id="1.10.150.120">
    <property type="entry name" value="[2Fe-2S]-binding domain"/>
    <property type="match status" value="1"/>
</dbReference>
<evidence type="ECO:0000256" key="1">
    <source>
        <dbReference type="ARBA" id="ARBA00022714"/>
    </source>
</evidence>
<dbReference type="InterPro" id="IPR036010">
    <property type="entry name" value="2Fe-2S_ferredoxin-like_sf"/>
</dbReference>
<dbReference type="Pfam" id="PF00111">
    <property type="entry name" value="Fer2"/>
    <property type="match status" value="1"/>
</dbReference>
<dbReference type="InterPro" id="IPR001041">
    <property type="entry name" value="2Fe-2S_ferredoxin-type"/>
</dbReference>
<evidence type="ECO:0000313" key="8">
    <source>
        <dbReference type="Proteomes" id="UP000789704"/>
    </source>
</evidence>
<dbReference type="InterPro" id="IPR012675">
    <property type="entry name" value="Beta-grasp_dom_sf"/>
</dbReference>
<dbReference type="Gene3D" id="3.10.20.30">
    <property type="match status" value="1"/>
</dbReference>
<dbReference type="SUPFAM" id="SSF54292">
    <property type="entry name" value="2Fe-2S ferredoxin-like"/>
    <property type="match status" value="1"/>
</dbReference>
<dbReference type="GO" id="GO:0047121">
    <property type="term" value="F:isoquinoline 1-oxidoreductase activity"/>
    <property type="evidence" value="ECO:0007669"/>
    <property type="project" value="UniProtKB-EC"/>
</dbReference>
<keyword evidence="1" id="KW-0001">2Fe-2S</keyword>
<name>A0A9N8S1F5_9BURK</name>
<dbReference type="InterPro" id="IPR051452">
    <property type="entry name" value="Diverse_Oxidoreductases"/>
</dbReference>
<sequence length="158" mass="16989">MSSLTVNNKTVTVASDPETPLLWVLRCELHLTGTKFGCGVGVCGGCTIHLDDKAGLACQTKLNALHGEKITTIEGVEGAEAKALRAAWLDIDVSQCGYCQSAQFMAACALLKDVKPKIKPDRLDDAINVALCGIVCRCGTYPRIRRAIHQAAKALHYY</sequence>
<protein>
    <submittedName>
        <fullName evidence="7">Isoquinoline 1-oxidoreductase subunit alpha</fullName>
        <ecNumber evidence="7">1.3.99.16</ecNumber>
    </submittedName>
</protein>
<keyword evidence="8" id="KW-1185">Reference proteome</keyword>
<dbReference type="GO" id="GO:0051537">
    <property type="term" value="F:2 iron, 2 sulfur cluster binding"/>
    <property type="evidence" value="ECO:0007669"/>
    <property type="project" value="UniProtKB-KW"/>
</dbReference>
<evidence type="ECO:0000256" key="5">
    <source>
        <dbReference type="ARBA" id="ARBA00023014"/>
    </source>
</evidence>
<evidence type="ECO:0000256" key="3">
    <source>
        <dbReference type="ARBA" id="ARBA00023002"/>
    </source>
</evidence>
<dbReference type="PANTHER" id="PTHR44379">
    <property type="entry name" value="OXIDOREDUCTASE WITH IRON-SULFUR SUBUNIT"/>
    <property type="match status" value="1"/>
</dbReference>
<evidence type="ECO:0000256" key="2">
    <source>
        <dbReference type="ARBA" id="ARBA00022723"/>
    </source>
</evidence>
<dbReference type="InterPro" id="IPR036884">
    <property type="entry name" value="2Fe-2S-bd_dom_sf"/>
</dbReference>
<dbReference type="Pfam" id="PF01799">
    <property type="entry name" value="Fer2_2"/>
    <property type="match status" value="1"/>
</dbReference>
<dbReference type="GO" id="GO:0046872">
    <property type="term" value="F:metal ion binding"/>
    <property type="evidence" value="ECO:0007669"/>
    <property type="project" value="UniProtKB-KW"/>
</dbReference>
<dbReference type="PROSITE" id="PS51085">
    <property type="entry name" value="2FE2S_FER_2"/>
    <property type="match status" value="1"/>
</dbReference>
<dbReference type="InterPro" id="IPR002888">
    <property type="entry name" value="2Fe-2S-bd"/>
</dbReference>
<dbReference type="PANTHER" id="PTHR44379:SF2">
    <property type="entry name" value="BLR6218 PROTEIN"/>
    <property type="match status" value="1"/>
</dbReference>
<keyword evidence="2" id="KW-0479">Metal-binding</keyword>
<feature type="domain" description="2Fe-2S ferredoxin-type" evidence="6">
    <location>
        <begin position="1"/>
        <end position="76"/>
    </location>
</feature>
<dbReference type="PROSITE" id="PS00197">
    <property type="entry name" value="2FE2S_FER_1"/>
    <property type="match status" value="1"/>
</dbReference>
<dbReference type="SUPFAM" id="SSF47741">
    <property type="entry name" value="CO dehydrogenase ISP C-domain like"/>
    <property type="match status" value="1"/>
</dbReference>
<evidence type="ECO:0000313" key="7">
    <source>
        <dbReference type="EMBL" id="CAG4921906.1"/>
    </source>
</evidence>
<keyword evidence="5" id="KW-0411">Iron-sulfur</keyword>
<dbReference type="EC" id="1.3.99.16" evidence="7"/>
<dbReference type="AlphaFoldDB" id="A0A9N8S1F5"/>
<evidence type="ECO:0000256" key="4">
    <source>
        <dbReference type="ARBA" id="ARBA00023004"/>
    </source>
</evidence>
<keyword evidence="4" id="KW-0408">Iron</keyword>
<gene>
    <name evidence="7" type="primary">iorA_3</name>
    <name evidence="7" type="ORF">LMG31841_05134</name>
</gene>
<accession>A0A9N8S1F5</accession>
<dbReference type="EMBL" id="CAJQZC010000013">
    <property type="protein sequence ID" value="CAG4921906.1"/>
    <property type="molecule type" value="Genomic_DNA"/>
</dbReference>
<comment type="caution">
    <text evidence="7">The sequence shown here is derived from an EMBL/GenBank/DDBJ whole genome shotgun (WGS) entry which is preliminary data.</text>
</comment>
<evidence type="ECO:0000259" key="6">
    <source>
        <dbReference type="PROSITE" id="PS51085"/>
    </source>
</evidence>
<dbReference type="RefSeq" id="WP_228882986.1">
    <property type="nucleotide sequence ID" value="NZ_CAJQZC010000013.1"/>
</dbReference>
<keyword evidence="3 7" id="KW-0560">Oxidoreductase</keyword>
<dbReference type="InterPro" id="IPR006058">
    <property type="entry name" value="2Fe2S_fd_BS"/>
</dbReference>
<dbReference type="Proteomes" id="UP000789704">
    <property type="component" value="Unassembled WGS sequence"/>
</dbReference>
<organism evidence="7 8">
    <name type="scientific">Paraburkholderia saeva</name>
    <dbReference type="NCBI Taxonomy" id="2777537"/>
    <lineage>
        <taxon>Bacteria</taxon>
        <taxon>Pseudomonadati</taxon>
        <taxon>Pseudomonadota</taxon>
        <taxon>Betaproteobacteria</taxon>
        <taxon>Burkholderiales</taxon>
        <taxon>Burkholderiaceae</taxon>
        <taxon>Paraburkholderia</taxon>
    </lineage>
</organism>
<reference evidence="7" key="1">
    <citation type="submission" date="2021-04" db="EMBL/GenBank/DDBJ databases">
        <authorList>
            <person name="Vanwijnsberghe S."/>
        </authorList>
    </citation>
    <scope>NUCLEOTIDE SEQUENCE</scope>
    <source>
        <strain evidence="7">LMG 31841</strain>
    </source>
</reference>
<proteinExistence type="predicted"/>